<evidence type="ECO:0000313" key="10">
    <source>
        <dbReference type="Proteomes" id="UP000095038"/>
    </source>
</evidence>
<dbReference type="Gene3D" id="1.20.1250.20">
    <property type="entry name" value="MFS general substrate transporter like domains"/>
    <property type="match status" value="2"/>
</dbReference>
<feature type="transmembrane region" description="Helical" evidence="7">
    <location>
        <begin position="133"/>
        <end position="155"/>
    </location>
</feature>
<dbReference type="Pfam" id="PF07690">
    <property type="entry name" value="MFS_1"/>
    <property type="match status" value="1"/>
</dbReference>
<keyword evidence="3 7" id="KW-0812">Transmembrane</keyword>
<feature type="transmembrane region" description="Helical" evidence="7">
    <location>
        <begin position="256"/>
        <end position="278"/>
    </location>
</feature>
<proteinExistence type="inferred from homology"/>
<name>A0A1D2VR46_9ASCO</name>
<accession>A0A1D2VR46</accession>
<evidence type="ECO:0000256" key="2">
    <source>
        <dbReference type="ARBA" id="ARBA00022448"/>
    </source>
</evidence>
<feature type="transmembrane region" description="Helical" evidence="7">
    <location>
        <begin position="222"/>
        <end position="244"/>
    </location>
</feature>
<evidence type="ECO:0000256" key="7">
    <source>
        <dbReference type="SAM" id="Phobius"/>
    </source>
</evidence>
<dbReference type="OrthoDB" id="3639251at2759"/>
<dbReference type="PANTHER" id="PTHR43791">
    <property type="entry name" value="PERMEASE-RELATED"/>
    <property type="match status" value="1"/>
</dbReference>
<feature type="transmembrane region" description="Helical" evidence="7">
    <location>
        <begin position="399"/>
        <end position="418"/>
    </location>
</feature>
<dbReference type="STRING" id="1344418.A0A1D2VR46"/>
<dbReference type="InterPro" id="IPR036259">
    <property type="entry name" value="MFS_trans_sf"/>
</dbReference>
<feature type="transmembrane region" description="Helical" evidence="7">
    <location>
        <begin position="424"/>
        <end position="446"/>
    </location>
</feature>
<keyword evidence="10" id="KW-1185">Reference proteome</keyword>
<organism evidence="9 10">
    <name type="scientific">Ascoidea rubescens DSM 1968</name>
    <dbReference type="NCBI Taxonomy" id="1344418"/>
    <lineage>
        <taxon>Eukaryota</taxon>
        <taxon>Fungi</taxon>
        <taxon>Dikarya</taxon>
        <taxon>Ascomycota</taxon>
        <taxon>Saccharomycotina</taxon>
        <taxon>Saccharomycetes</taxon>
        <taxon>Ascoideaceae</taxon>
        <taxon>Ascoidea</taxon>
    </lineage>
</organism>
<dbReference type="InParanoid" id="A0A1D2VR46"/>
<feature type="transmembrane region" description="Helical" evidence="7">
    <location>
        <begin position="188"/>
        <end position="210"/>
    </location>
</feature>
<reference evidence="10" key="1">
    <citation type="submission" date="2016-05" db="EMBL/GenBank/DDBJ databases">
        <title>Comparative genomics of biotechnologically important yeasts.</title>
        <authorList>
            <consortium name="DOE Joint Genome Institute"/>
            <person name="Riley R."/>
            <person name="Haridas S."/>
            <person name="Wolfe K.H."/>
            <person name="Lopes M.R."/>
            <person name="Hittinger C.T."/>
            <person name="Goker M."/>
            <person name="Salamov A."/>
            <person name="Wisecaver J."/>
            <person name="Long T.M."/>
            <person name="Aerts A.L."/>
            <person name="Barry K."/>
            <person name="Choi C."/>
            <person name="Clum A."/>
            <person name="Coughlan A.Y."/>
            <person name="Deshpande S."/>
            <person name="Douglass A.P."/>
            <person name="Hanson S.J."/>
            <person name="Klenk H.-P."/>
            <person name="Labutti K."/>
            <person name="Lapidus A."/>
            <person name="Lindquist E."/>
            <person name="Lipzen A."/>
            <person name="Meier-Kolthoff J.P."/>
            <person name="Ohm R.A."/>
            <person name="Otillar R.P."/>
            <person name="Pangilinan J."/>
            <person name="Peng Y."/>
            <person name="Rokas A."/>
            <person name="Rosa C.A."/>
            <person name="Scheuner C."/>
            <person name="Sibirny A.A."/>
            <person name="Slot J.C."/>
            <person name="Stielow J.B."/>
            <person name="Sun H."/>
            <person name="Kurtzman C.P."/>
            <person name="Blackwell M."/>
            <person name="Grigoriev I.V."/>
            <person name="Jeffries T.W."/>
        </authorList>
    </citation>
    <scope>NUCLEOTIDE SEQUENCE [LARGE SCALE GENOMIC DNA]</scope>
    <source>
        <strain evidence="10">DSM 1968</strain>
    </source>
</reference>
<dbReference type="GO" id="GO:0016020">
    <property type="term" value="C:membrane"/>
    <property type="evidence" value="ECO:0007669"/>
    <property type="project" value="UniProtKB-SubCell"/>
</dbReference>
<dbReference type="SUPFAM" id="SSF103473">
    <property type="entry name" value="MFS general substrate transporter"/>
    <property type="match status" value="1"/>
</dbReference>
<comment type="similarity">
    <text evidence="6">Belongs to the major facilitator superfamily. Allantoate permease family.</text>
</comment>
<protein>
    <submittedName>
        <fullName evidence="9">Putative pantothenate transporter</fullName>
    </submittedName>
</protein>
<comment type="subcellular location">
    <subcellularLocation>
        <location evidence="1">Membrane</location>
        <topology evidence="1">Multi-pass membrane protein</topology>
    </subcellularLocation>
</comment>
<dbReference type="EMBL" id="KV454475">
    <property type="protein sequence ID" value="ODV64069.1"/>
    <property type="molecule type" value="Genomic_DNA"/>
</dbReference>
<evidence type="ECO:0000256" key="6">
    <source>
        <dbReference type="ARBA" id="ARBA00037968"/>
    </source>
</evidence>
<gene>
    <name evidence="9" type="ORF">ASCRUDRAFT_73771</name>
</gene>
<keyword evidence="2" id="KW-0813">Transport</keyword>
<evidence type="ECO:0000256" key="4">
    <source>
        <dbReference type="ARBA" id="ARBA00022989"/>
    </source>
</evidence>
<feature type="transmembrane region" description="Helical" evidence="7">
    <location>
        <begin position="369"/>
        <end position="387"/>
    </location>
</feature>
<keyword evidence="4 7" id="KW-1133">Transmembrane helix</keyword>
<dbReference type="FunFam" id="1.20.1250.20:FF:000065">
    <property type="entry name" value="Putative MFS pantothenate transporter"/>
    <property type="match status" value="1"/>
</dbReference>
<dbReference type="InterPro" id="IPR011701">
    <property type="entry name" value="MFS"/>
</dbReference>
<feature type="transmembrane region" description="Helical" evidence="7">
    <location>
        <begin position="328"/>
        <end position="349"/>
    </location>
</feature>
<feature type="transmembrane region" description="Helical" evidence="7">
    <location>
        <begin position="458"/>
        <end position="482"/>
    </location>
</feature>
<dbReference type="Proteomes" id="UP000095038">
    <property type="component" value="Unassembled WGS sequence"/>
</dbReference>
<dbReference type="AlphaFoldDB" id="A0A1D2VR46"/>
<feature type="transmembrane region" description="Helical" evidence="7">
    <location>
        <begin position="494"/>
        <end position="516"/>
    </location>
</feature>
<dbReference type="PROSITE" id="PS50850">
    <property type="entry name" value="MFS"/>
    <property type="match status" value="1"/>
</dbReference>
<evidence type="ECO:0000256" key="1">
    <source>
        <dbReference type="ARBA" id="ARBA00004141"/>
    </source>
</evidence>
<dbReference type="RefSeq" id="XP_020050376.1">
    <property type="nucleotide sequence ID" value="XM_020192433.1"/>
</dbReference>
<evidence type="ECO:0000256" key="5">
    <source>
        <dbReference type="ARBA" id="ARBA00023136"/>
    </source>
</evidence>
<evidence type="ECO:0000256" key="3">
    <source>
        <dbReference type="ARBA" id="ARBA00022692"/>
    </source>
</evidence>
<dbReference type="GeneID" id="30966069"/>
<dbReference type="InterPro" id="IPR020846">
    <property type="entry name" value="MFS_dom"/>
</dbReference>
<feature type="domain" description="Major facilitator superfamily (MFS) profile" evidence="8">
    <location>
        <begin position="96"/>
        <end position="517"/>
    </location>
</feature>
<dbReference type="GO" id="GO:0022857">
    <property type="term" value="F:transmembrane transporter activity"/>
    <property type="evidence" value="ECO:0007669"/>
    <property type="project" value="InterPro"/>
</dbReference>
<evidence type="ECO:0000259" key="8">
    <source>
        <dbReference type="PROSITE" id="PS50850"/>
    </source>
</evidence>
<sequence>MTKTHTKGANDSFNDVINVSSCDVENENNQMNENEIEFPLKYQKSWYISNFSRIMIYKNRSIYSKDRRPWYKRLIHANDTESDQERKFIAKLDLILITWGCISYCIKSIDQSNYQNAYVSGMKEDLNMQGKDYNWLGTYYTIGYAIMLIPSQIILSKIKATYWLPGCELVWGVLTGLCAIPKSINIMFALRFLIGVTEASSWPGMITVFMNWYTPTEFATRAAVFGAAGCVGSMFIGFMQASIYTTMNGIGGLPGWRWLFVINAIMTVVTAITGFLLIPDTPENSKKNKWFKPEDLEIAKKRMIRNGRVTSKEMKLKSIYKTYLDWKFWVFALAYVPWAWTLLSFAYFNLWLESLTNDDGTPMYTTSEINMIPVGGYGISAVTMIFYSRFADLSGRKFGVLIIQELTSVVGCSILSFWPKSIGLKYFGFFILFSVQATGPIIMLLLAEVYARDTQKRAIITGSIVVLTYANNAWMPLFIWPADEAPIYHYGYKVAIGFACSSLVGIWSLFLVYVQYVPQSKEDLNRVVKHQNRIENQNRLGN</sequence>
<evidence type="ECO:0000313" key="9">
    <source>
        <dbReference type="EMBL" id="ODV64069.1"/>
    </source>
</evidence>
<keyword evidence="5 7" id="KW-0472">Membrane</keyword>
<dbReference type="PANTHER" id="PTHR43791:SF64">
    <property type="entry name" value="MAJOR FACILITATOR SUPERFAMILY (MFS) PROFILE DOMAIN-CONTAINING PROTEIN"/>
    <property type="match status" value="1"/>
</dbReference>